<name>A0A151P573_ALLMI</name>
<evidence type="ECO:0000313" key="2">
    <source>
        <dbReference type="EMBL" id="KYO44153.1"/>
    </source>
</evidence>
<dbReference type="AlphaFoldDB" id="A0A151P573"/>
<keyword evidence="3" id="KW-1185">Reference proteome</keyword>
<protein>
    <submittedName>
        <fullName evidence="2">Uncharacterized protein</fullName>
    </submittedName>
</protein>
<dbReference type="EMBL" id="AKHW03000870">
    <property type="protein sequence ID" value="KYO44153.1"/>
    <property type="molecule type" value="Genomic_DNA"/>
</dbReference>
<sequence>MRERGTCGGWSGRYTHTAEEDQEKPNVKTRKATAAHPSVTISELPSTKDIFSTQCIQWRDATTAPSQGRKQC</sequence>
<gene>
    <name evidence="2" type="ORF">Y1Q_0013959</name>
</gene>
<comment type="caution">
    <text evidence="2">The sequence shown here is derived from an EMBL/GenBank/DDBJ whole genome shotgun (WGS) entry which is preliminary data.</text>
</comment>
<dbReference type="Proteomes" id="UP000050525">
    <property type="component" value="Unassembled WGS sequence"/>
</dbReference>
<organism evidence="2 3">
    <name type="scientific">Alligator mississippiensis</name>
    <name type="common">American alligator</name>
    <dbReference type="NCBI Taxonomy" id="8496"/>
    <lineage>
        <taxon>Eukaryota</taxon>
        <taxon>Metazoa</taxon>
        <taxon>Chordata</taxon>
        <taxon>Craniata</taxon>
        <taxon>Vertebrata</taxon>
        <taxon>Euteleostomi</taxon>
        <taxon>Archelosauria</taxon>
        <taxon>Archosauria</taxon>
        <taxon>Crocodylia</taxon>
        <taxon>Alligatoridae</taxon>
        <taxon>Alligatorinae</taxon>
        <taxon>Alligator</taxon>
    </lineage>
</organism>
<reference evidence="2 3" key="1">
    <citation type="journal article" date="2012" name="Genome Biol.">
        <title>Sequencing three crocodilian genomes to illuminate the evolution of archosaurs and amniotes.</title>
        <authorList>
            <person name="St John J.A."/>
            <person name="Braun E.L."/>
            <person name="Isberg S.R."/>
            <person name="Miles L.G."/>
            <person name="Chong A.Y."/>
            <person name="Gongora J."/>
            <person name="Dalzell P."/>
            <person name="Moran C."/>
            <person name="Bed'hom B."/>
            <person name="Abzhanov A."/>
            <person name="Burgess S.C."/>
            <person name="Cooksey A.M."/>
            <person name="Castoe T.A."/>
            <person name="Crawford N.G."/>
            <person name="Densmore L.D."/>
            <person name="Drew J.C."/>
            <person name="Edwards S.V."/>
            <person name="Faircloth B.C."/>
            <person name="Fujita M.K."/>
            <person name="Greenwold M.J."/>
            <person name="Hoffmann F.G."/>
            <person name="Howard J.M."/>
            <person name="Iguchi T."/>
            <person name="Janes D.E."/>
            <person name="Khan S.Y."/>
            <person name="Kohno S."/>
            <person name="de Koning A.J."/>
            <person name="Lance S.L."/>
            <person name="McCarthy F.M."/>
            <person name="McCormack J.E."/>
            <person name="Merchant M.E."/>
            <person name="Peterson D.G."/>
            <person name="Pollock D.D."/>
            <person name="Pourmand N."/>
            <person name="Raney B.J."/>
            <person name="Roessler K.A."/>
            <person name="Sanford J.R."/>
            <person name="Sawyer R.H."/>
            <person name="Schmidt C.J."/>
            <person name="Triplett E.W."/>
            <person name="Tuberville T.D."/>
            <person name="Venegas-Anaya M."/>
            <person name="Howard J.T."/>
            <person name="Jarvis E.D."/>
            <person name="Guillette L.J.Jr."/>
            <person name="Glenn T.C."/>
            <person name="Green R.E."/>
            <person name="Ray D.A."/>
        </authorList>
    </citation>
    <scope>NUCLEOTIDE SEQUENCE [LARGE SCALE GENOMIC DNA]</scope>
    <source>
        <strain evidence="2">KSC_2009_1</strain>
    </source>
</reference>
<accession>A0A151P573</accession>
<evidence type="ECO:0000313" key="3">
    <source>
        <dbReference type="Proteomes" id="UP000050525"/>
    </source>
</evidence>
<feature type="compositionally biased region" description="Gly residues" evidence="1">
    <location>
        <begin position="1"/>
        <end position="11"/>
    </location>
</feature>
<feature type="compositionally biased region" description="Basic and acidic residues" evidence="1">
    <location>
        <begin position="16"/>
        <end position="26"/>
    </location>
</feature>
<proteinExistence type="predicted"/>
<feature type="region of interest" description="Disordered" evidence="1">
    <location>
        <begin position="1"/>
        <end position="37"/>
    </location>
</feature>
<evidence type="ECO:0000256" key="1">
    <source>
        <dbReference type="SAM" id="MobiDB-lite"/>
    </source>
</evidence>